<accession>A0ABQ9IAL6</accession>
<evidence type="ECO:0000313" key="5">
    <source>
        <dbReference type="Proteomes" id="UP001159363"/>
    </source>
</evidence>
<feature type="domain" description="DDE Tnp4" evidence="3">
    <location>
        <begin position="27"/>
        <end position="142"/>
    </location>
</feature>
<evidence type="ECO:0000256" key="1">
    <source>
        <dbReference type="ARBA" id="ARBA00001968"/>
    </source>
</evidence>
<keyword evidence="5" id="KW-1185">Reference proteome</keyword>
<dbReference type="InterPro" id="IPR027806">
    <property type="entry name" value="HARBI1_dom"/>
</dbReference>
<proteinExistence type="predicted"/>
<evidence type="ECO:0000256" key="2">
    <source>
        <dbReference type="ARBA" id="ARBA00022723"/>
    </source>
</evidence>
<keyword evidence="2" id="KW-0479">Metal-binding</keyword>
<evidence type="ECO:0000313" key="4">
    <source>
        <dbReference type="EMBL" id="KAJ8892958.1"/>
    </source>
</evidence>
<protein>
    <recommendedName>
        <fullName evidence="3">DDE Tnp4 domain-containing protein</fullName>
    </recommendedName>
</protein>
<comment type="caution">
    <text evidence="4">The sequence shown here is derived from an EMBL/GenBank/DDBJ whole genome shotgun (WGS) entry which is preliminary data.</text>
</comment>
<gene>
    <name evidence="4" type="ORF">PR048_005539</name>
</gene>
<dbReference type="Pfam" id="PF13359">
    <property type="entry name" value="DDE_Tnp_4"/>
    <property type="match status" value="1"/>
</dbReference>
<organism evidence="4 5">
    <name type="scientific">Dryococelus australis</name>
    <dbReference type="NCBI Taxonomy" id="614101"/>
    <lineage>
        <taxon>Eukaryota</taxon>
        <taxon>Metazoa</taxon>
        <taxon>Ecdysozoa</taxon>
        <taxon>Arthropoda</taxon>
        <taxon>Hexapoda</taxon>
        <taxon>Insecta</taxon>
        <taxon>Pterygota</taxon>
        <taxon>Neoptera</taxon>
        <taxon>Polyneoptera</taxon>
        <taxon>Phasmatodea</taxon>
        <taxon>Verophasmatodea</taxon>
        <taxon>Anareolatae</taxon>
        <taxon>Phasmatidae</taxon>
        <taxon>Eurycanthinae</taxon>
        <taxon>Dryococelus</taxon>
    </lineage>
</organism>
<evidence type="ECO:0000259" key="3">
    <source>
        <dbReference type="Pfam" id="PF13359"/>
    </source>
</evidence>
<sequence>MLNEIEAQEVAEGFEYVCGIPNIIGAIDGNHIPILPPAVGYRDFINRKGWLPLYNALAGVDHFYRFRYASCQHVGSVHVASVLKDSNLYKFANALIPKWSKTIEGNKVPPILLGDPAYPLLPWLLKGFKGNVTAEEESFNVYLSCG</sequence>
<reference evidence="4 5" key="1">
    <citation type="submission" date="2023-02" db="EMBL/GenBank/DDBJ databases">
        <title>LHISI_Scaffold_Assembly.</title>
        <authorList>
            <person name="Stuart O.P."/>
            <person name="Cleave R."/>
            <person name="Magrath M.J.L."/>
            <person name="Mikheyev A.S."/>
        </authorList>
    </citation>
    <scope>NUCLEOTIDE SEQUENCE [LARGE SCALE GENOMIC DNA]</scope>
    <source>
        <strain evidence="4">Daus_M_001</strain>
        <tissue evidence="4">Leg muscle</tissue>
    </source>
</reference>
<dbReference type="Proteomes" id="UP001159363">
    <property type="component" value="Chromosome 2"/>
</dbReference>
<name>A0ABQ9IAL6_9NEOP</name>
<dbReference type="EMBL" id="JARBHB010000002">
    <property type="protein sequence ID" value="KAJ8892958.1"/>
    <property type="molecule type" value="Genomic_DNA"/>
</dbReference>
<comment type="cofactor">
    <cofactor evidence="1">
        <name>a divalent metal cation</name>
        <dbReference type="ChEBI" id="CHEBI:60240"/>
    </cofactor>
</comment>